<dbReference type="EMBL" id="KV423976">
    <property type="protein sequence ID" value="KZT56544.1"/>
    <property type="molecule type" value="Genomic_DNA"/>
</dbReference>
<evidence type="ECO:0000313" key="1">
    <source>
        <dbReference type="EMBL" id="KZT56544.1"/>
    </source>
</evidence>
<dbReference type="Proteomes" id="UP000076842">
    <property type="component" value="Unassembled WGS sequence"/>
</dbReference>
<dbReference type="InParanoid" id="A0A165FCE8"/>
<dbReference type="PANTHER" id="PTHR45036:SF1">
    <property type="entry name" value="METHYLTRANSFERASE LIKE 7A"/>
    <property type="match status" value="1"/>
</dbReference>
<keyword evidence="2" id="KW-1185">Reference proteome</keyword>
<evidence type="ECO:0008006" key="3">
    <source>
        <dbReference type="Google" id="ProtNLM"/>
    </source>
</evidence>
<dbReference type="SUPFAM" id="SSF53335">
    <property type="entry name" value="S-adenosyl-L-methionine-dependent methyltransferases"/>
    <property type="match status" value="1"/>
</dbReference>
<protein>
    <recommendedName>
        <fullName evidence="3">S-adenosyl-L-methionine-dependent methyltransferase</fullName>
    </recommendedName>
</protein>
<accession>A0A165FCE8</accession>
<sequence>MWIPLFLDPPLQLLYCFQLGLPPTLRALWANPRLLLRPQKLRNIFMAGFWAVFGPGLDAHSAPAKRVLVTPHASGVVLEIGAGHGHSLQYFERAAVDRYIAVEPNEDMHPGLRRSIADAGLSEDDGTALILPFGAHEVGRIAAAVGEGQVDTIISFLTLCSVPNAEQVIPTLCLTLLKRPGGTLLMYEHCLSPVWSSRLIQRFWSPAWSVVWNGCRLDRDTARWVEQVPWSEKHVGEEDIPDWHLFYRAVGRYVL</sequence>
<dbReference type="PANTHER" id="PTHR45036">
    <property type="entry name" value="METHYLTRANSFERASE LIKE 7B"/>
    <property type="match status" value="1"/>
</dbReference>
<reference evidence="1 2" key="1">
    <citation type="journal article" date="2016" name="Mol. Biol. Evol.">
        <title>Comparative Genomics of Early-Diverging Mushroom-Forming Fungi Provides Insights into the Origins of Lignocellulose Decay Capabilities.</title>
        <authorList>
            <person name="Nagy L.G."/>
            <person name="Riley R."/>
            <person name="Tritt A."/>
            <person name="Adam C."/>
            <person name="Daum C."/>
            <person name="Floudas D."/>
            <person name="Sun H."/>
            <person name="Yadav J.S."/>
            <person name="Pangilinan J."/>
            <person name="Larsson K.H."/>
            <person name="Matsuura K."/>
            <person name="Barry K."/>
            <person name="Labutti K."/>
            <person name="Kuo R."/>
            <person name="Ohm R.A."/>
            <person name="Bhattacharya S.S."/>
            <person name="Shirouzu T."/>
            <person name="Yoshinaga Y."/>
            <person name="Martin F.M."/>
            <person name="Grigoriev I.V."/>
            <person name="Hibbett D.S."/>
        </authorList>
    </citation>
    <scope>NUCLEOTIDE SEQUENCE [LARGE SCALE GENOMIC DNA]</scope>
    <source>
        <strain evidence="1 2">HHB12733</strain>
    </source>
</reference>
<dbReference type="AlphaFoldDB" id="A0A165FCE8"/>
<dbReference type="InterPro" id="IPR052356">
    <property type="entry name" value="Thiol_S-MT"/>
</dbReference>
<dbReference type="InterPro" id="IPR029063">
    <property type="entry name" value="SAM-dependent_MTases_sf"/>
</dbReference>
<organism evidence="1 2">
    <name type="scientific">Calocera cornea HHB12733</name>
    <dbReference type="NCBI Taxonomy" id="1353952"/>
    <lineage>
        <taxon>Eukaryota</taxon>
        <taxon>Fungi</taxon>
        <taxon>Dikarya</taxon>
        <taxon>Basidiomycota</taxon>
        <taxon>Agaricomycotina</taxon>
        <taxon>Dacrymycetes</taxon>
        <taxon>Dacrymycetales</taxon>
        <taxon>Dacrymycetaceae</taxon>
        <taxon>Calocera</taxon>
    </lineage>
</organism>
<dbReference type="OrthoDB" id="540004at2759"/>
<dbReference type="CDD" id="cd02440">
    <property type="entry name" value="AdoMet_MTases"/>
    <property type="match status" value="1"/>
</dbReference>
<proteinExistence type="predicted"/>
<dbReference type="Gene3D" id="3.40.50.150">
    <property type="entry name" value="Vaccinia Virus protein VP39"/>
    <property type="match status" value="1"/>
</dbReference>
<dbReference type="STRING" id="1353952.A0A165FCE8"/>
<gene>
    <name evidence="1" type="ORF">CALCODRAFT_470990</name>
</gene>
<evidence type="ECO:0000313" key="2">
    <source>
        <dbReference type="Proteomes" id="UP000076842"/>
    </source>
</evidence>
<dbReference type="Pfam" id="PF13489">
    <property type="entry name" value="Methyltransf_23"/>
    <property type="match status" value="1"/>
</dbReference>
<name>A0A165FCE8_9BASI</name>